<dbReference type="SMART" id="SM00882">
    <property type="entry name" value="CoA_trans"/>
    <property type="match status" value="1"/>
</dbReference>
<dbReference type="GO" id="GO:0008410">
    <property type="term" value="F:CoA-transferase activity"/>
    <property type="evidence" value="ECO:0007669"/>
    <property type="project" value="InterPro"/>
</dbReference>
<dbReference type="Gene3D" id="3.40.1080.10">
    <property type="entry name" value="Glutaconate Coenzyme A-transferase"/>
    <property type="match status" value="1"/>
</dbReference>
<dbReference type="PANTHER" id="PTHR43293">
    <property type="entry name" value="ACETATE COA-TRANSFERASE YDIF"/>
    <property type="match status" value="1"/>
</dbReference>
<keyword evidence="2" id="KW-1185">Reference proteome</keyword>
<dbReference type="AlphaFoldDB" id="I4C1V9"/>
<organism evidence="1 2">
    <name type="scientific">Desulfomonile tiedjei (strain ATCC 49306 / DSM 6799 / DCB-1)</name>
    <dbReference type="NCBI Taxonomy" id="706587"/>
    <lineage>
        <taxon>Bacteria</taxon>
        <taxon>Pseudomonadati</taxon>
        <taxon>Thermodesulfobacteriota</taxon>
        <taxon>Desulfomonilia</taxon>
        <taxon>Desulfomonilales</taxon>
        <taxon>Desulfomonilaceae</taxon>
        <taxon>Desulfomonile</taxon>
    </lineage>
</organism>
<dbReference type="RefSeq" id="WP_014808706.1">
    <property type="nucleotide sequence ID" value="NC_018025.1"/>
</dbReference>
<sequence length="256" mass="27717">MKAYSPREMMATSAGRMIGNGDVVFAGTGISMLAATVAKRIHAPDAVVFFETGGIDPSLEELPLAVADPRVMSGAAMNAGLIEAFSLLGHRRLHTIAFLGAAQIDRFGNLNSTVLGDYRNPRTRFPGSGGACDAASLAWGVIVFMQHDKRRFVEKLDYLTSPGWLSGDDSRRQAGFSRGGPIAVVTNLGIMRFDDTSRAMYLSEVYPGVEVQEVVVSTGFEMDVSRVREADPPTEEELRILREEVDPQRLILGPPA</sequence>
<evidence type="ECO:0000313" key="1">
    <source>
        <dbReference type="EMBL" id="AFM23550.1"/>
    </source>
</evidence>
<accession>I4C1V9</accession>
<dbReference type="PANTHER" id="PTHR43293:SF3">
    <property type="entry name" value="CHOLESTEROL RING-CLEAVING HYDROLASE IPDB SUBUNIT"/>
    <property type="match status" value="1"/>
</dbReference>
<dbReference type="InterPro" id="IPR004165">
    <property type="entry name" value="CoA_trans_fam_I"/>
</dbReference>
<dbReference type="eggNOG" id="COG2057">
    <property type="taxonomic scope" value="Bacteria"/>
</dbReference>
<proteinExistence type="predicted"/>
<gene>
    <name evidence="1" type="ordered locus">Desti_0826</name>
</gene>
<dbReference type="OrthoDB" id="9813111at2"/>
<evidence type="ECO:0000313" key="2">
    <source>
        <dbReference type="Proteomes" id="UP000006055"/>
    </source>
</evidence>
<protein>
    <submittedName>
        <fullName evidence="1">Acyl CoA:acetate/3-ketoacid CoA transferase, beta subunit</fullName>
    </submittedName>
</protein>
<keyword evidence="1" id="KW-0808">Transferase</keyword>
<reference evidence="2" key="1">
    <citation type="submission" date="2012-06" db="EMBL/GenBank/DDBJ databases">
        <title>Complete sequence of chromosome of Desulfomonile tiedjei DSM 6799.</title>
        <authorList>
            <person name="Lucas S."/>
            <person name="Copeland A."/>
            <person name="Lapidus A."/>
            <person name="Glavina del Rio T."/>
            <person name="Dalin E."/>
            <person name="Tice H."/>
            <person name="Bruce D."/>
            <person name="Goodwin L."/>
            <person name="Pitluck S."/>
            <person name="Peters L."/>
            <person name="Ovchinnikova G."/>
            <person name="Zeytun A."/>
            <person name="Lu M."/>
            <person name="Kyrpides N."/>
            <person name="Mavromatis K."/>
            <person name="Ivanova N."/>
            <person name="Brettin T."/>
            <person name="Detter J.C."/>
            <person name="Han C."/>
            <person name="Larimer F."/>
            <person name="Land M."/>
            <person name="Hauser L."/>
            <person name="Markowitz V."/>
            <person name="Cheng J.-F."/>
            <person name="Hugenholtz P."/>
            <person name="Woyke T."/>
            <person name="Wu D."/>
            <person name="Spring S."/>
            <person name="Schroeder M."/>
            <person name="Brambilla E."/>
            <person name="Klenk H.-P."/>
            <person name="Eisen J.A."/>
        </authorList>
    </citation>
    <scope>NUCLEOTIDE SEQUENCE [LARGE SCALE GENOMIC DNA]</scope>
    <source>
        <strain evidence="2">ATCC 49306 / DSM 6799 / DCB-1</strain>
    </source>
</reference>
<dbReference type="InterPro" id="IPR037171">
    <property type="entry name" value="NagB/RpiA_transferase-like"/>
</dbReference>
<dbReference type="HOGENOM" id="CLU_069088_0_0_7"/>
<dbReference type="PATRIC" id="fig|706587.4.peg.938"/>
<name>I4C1V9_DESTA</name>
<dbReference type="STRING" id="706587.Desti_0826"/>
<dbReference type="KEGG" id="dti:Desti_0826"/>
<dbReference type="Proteomes" id="UP000006055">
    <property type="component" value="Chromosome"/>
</dbReference>
<dbReference type="EMBL" id="CP003360">
    <property type="protein sequence ID" value="AFM23550.1"/>
    <property type="molecule type" value="Genomic_DNA"/>
</dbReference>
<dbReference type="Pfam" id="PF01144">
    <property type="entry name" value="CoA_trans"/>
    <property type="match status" value="1"/>
</dbReference>
<dbReference type="SUPFAM" id="SSF100950">
    <property type="entry name" value="NagB/RpiA/CoA transferase-like"/>
    <property type="match status" value="1"/>
</dbReference>